<sequence>MRVFVTGAAGFIGQAIVDDLLEAGHTVVGLARSESSAKWLQSKGVDVINGSIEDTEILKRGASESDGVIHLAFDHDFTKFAENVRVNNEAVLALGAALAGSNRPLVIASGTVMLQSCPIATEDSGADLSNPINIRAATEDEVSKLASQGVRGSAVRLPPTVHGDGDHGFIYMIGQVARAKGQSVFVGDGHNRWPAVHRTDAARLFRLALENGTAGARYHAVGEEGVAMKDIAGALGQALGVPTVSKTREEASKHFDGFMANVVSIDNPSSSKKTQEQLGWTPSGRTLLEDIKAGVYTN</sequence>
<dbReference type="SUPFAM" id="SSF51735">
    <property type="entry name" value="NAD(P)-binding Rossmann-fold domains"/>
    <property type="match status" value="1"/>
</dbReference>
<dbReference type="AlphaFoldDB" id="A0A443HXZ8"/>
<keyword evidence="3" id="KW-1185">Reference proteome</keyword>
<dbReference type="PANTHER" id="PTHR48079">
    <property type="entry name" value="PROTEIN YEEZ"/>
    <property type="match status" value="1"/>
</dbReference>
<dbReference type="CDD" id="cd05262">
    <property type="entry name" value="SDR_a7"/>
    <property type="match status" value="1"/>
</dbReference>
<dbReference type="VEuPathDB" id="FungiDB:C8Q69DRAFT_202668"/>
<dbReference type="EMBL" id="RCNU01000003">
    <property type="protein sequence ID" value="RWQ96722.1"/>
    <property type="molecule type" value="Genomic_DNA"/>
</dbReference>
<dbReference type="InterPro" id="IPR001509">
    <property type="entry name" value="Epimerase_deHydtase"/>
</dbReference>
<dbReference type="InterPro" id="IPR036291">
    <property type="entry name" value="NAD(P)-bd_dom_sf"/>
</dbReference>
<feature type="domain" description="NAD-dependent epimerase/dehydratase" evidence="1">
    <location>
        <begin position="3"/>
        <end position="217"/>
    </location>
</feature>
<name>A0A443HXZ8_BYSSP</name>
<organism evidence="2 3">
    <name type="scientific">Byssochlamys spectabilis</name>
    <name type="common">Paecilomyces variotii</name>
    <dbReference type="NCBI Taxonomy" id="264951"/>
    <lineage>
        <taxon>Eukaryota</taxon>
        <taxon>Fungi</taxon>
        <taxon>Dikarya</taxon>
        <taxon>Ascomycota</taxon>
        <taxon>Pezizomycotina</taxon>
        <taxon>Eurotiomycetes</taxon>
        <taxon>Eurotiomycetidae</taxon>
        <taxon>Eurotiales</taxon>
        <taxon>Thermoascaceae</taxon>
        <taxon>Paecilomyces</taxon>
    </lineage>
</organism>
<evidence type="ECO:0000259" key="1">
    <source>
        <dbReference type="Pfam" id="PF01370"/>
    </source>
</evidence>
<comment type="caution">
    <text evidence="2">The sequence shown here is derived from an EMBL/GenBank/DDBJ whole genome shotgun (WGS) entry which is preliminary data.</text>
</comment>
<accession>A0A443HXZ8</accession>
<protein>
    <recommendedName>
        <fullName evidence="1">NAD-dependent epimerase/dehydratase domain-containing protein</fullName>
    </recommendedName>
</protein>
<dbReference type="InterPro" id="IPR051783">
    <property type="entry name" value="NAD(P)-dependent_oxidoreduct"/>
</dbReference>
<dbReference type="GO" id="GO:0004029">
    <property type="term" value="F:aldehyde dehydrogenase (NAD+) activity"/>
    <property type="evidence" value="ECO:0007669"/>
    <property type="project" value="TreeGrafter"/>
</dbReference>
<evidence type="ECO:0000313" key="3">
    <source>
        <dbReference type="Proteomes" id="UP000283841"/>
    </source>
</evidence>
<dbReference type="Proteomes" id="UP000283841">
    <property type="component" value="Unassembled WGS sequence"/>
</dbReference>
<evidence type="ECO:0000313" key="2">
    <source>
        <dbReference type="EMBL" id="RWQ96722.1"/>
    </source>
</evidence>
<dbReference type="PANTHER" id="PTHR48079:SF9">
    <property type="entry name" value="PUTATIVE-RELATED"/>
    <property type="match status" value="1"/>
</dbReference>
<dbReference type="GO" id="GO:0005737">
    <property type="term" value="C:cytoplasm"/>
    <property type="evidence" value="ECO:0007669"/>
    <property type="project" value="TreeGrafter"/>
</dbReference>
<dbReference type="Pfam" id="PF01370">
    <property type="entry name" value="Epimerase"/>
    <property type="match status" value="1"/>
</dbReference>
<proteinExistence type="predicted"/>
<gene>
    <name evidence="2" type="ORF">C8Q69DRAFT_202668</name>
</gene>
<reference evidence="2 3" key="1">
    <citation type="journal article" date="2018" name="Front. Microbiol.">
        <title>Genomic and genetic insights into a cosmopolitan fungus, Paecilomyces variotii (Eurotiales).</title>
        <authorList>
            <person name="Urquhart A.S."/>
            <person name="Mondo S.J."/>
            <person name="Makela M.R."/>
            <person name="Hane J.K."/>
            <person name="Wiebenga A."/>
            <person name="He G."/>
            <person name="Mihaltcheva S."/>
            <person name="Pangilinan J."/>
            <person name="Lipzen A."/>
            <person name="Barry K."/>
            <person name="de Vries R.P."/>
            <person name="Grigoriev I.V."/>
            <person name="Idnurm A."/>
        </authorList>
    </citation>
    <scope>NUCLEOTIDE SEQUENCE [LARGE SCALE GENOMIC DNA]</scope>
    <source>
        <strain evidence="2 3">CBS 101075</strain>
    </source>
</reference>
<dbReference type="Gene3D" id="3.40.50.720">
    <property type="entry name" value="NAD(P)-binding Rossmann-like Domain"/>
    <property type="match status" value="1"/>
</dbReference>
<dbReference type="RefSeq" id="XP_028486367.1">
    <property type="nucleotide sequence ID" value="XM_028626106.1"/>
</dbReference>
<dbReference type="STRING" id="264951.A0A443HXZ8"/>
<dbReference type="GeneID" id="39595383"/>